<keyword evidence="3" id="KW-1185">Reference proteome</keyword>
<dbReference type="OrthoDB" id="6339209at2759"/>
<reference evidence="2 3" key="1">
    <citation type="submission" date="2020-06" db="EMBL/GenBank/DDBJ databases">
        <authorList>
            <person name="Li R."/>
            <person name="Bekaert M."/>
        </authorList>
    </citation>
    <scope>NUCLEOTIDE SEQUENCE [LARGE SCALE GENOMIC DNA]</scope>
    <source>
        <strain evidence="3">wild</strain>
    </source>
</reference>
<keyword evidence="1" id="KW-0472">Membrane</keyword>
<evidence type="ECO:0000313" key="3">
    <source>
        <dbReference type="Proteomes" id="UP000507470"/>
    </source>
</evidence>
<evidence type="ECO:0000313" key="2">
    <source>
        <dbReference type="EMBL" id="CAC5423975.1"/>
    </source>
</evidence>
<dbReference type="AlphaFoldDB" id="A0A6J8EWU4"/>
<sequence length="251" mass="28263">MGFVWKWKDDSEYDEYGTIQWAVQPYNPALCIGIGHSTGLLYDQICSFHQGVLCQKDVGNTDQKQPDRREKNYICAYVYRGELYDDDCSSLNNVICQVNATEQLSTLFGISSDTLSKSFLDTSTTDASLTSSKLSLVPGGTSISEEMSTLRKTYTNRPSSVVETTTVAKLTQHRVTYTNQCKCLWNYTDQSDNKQTYLPYKVDKKSLSSYRGRRQCARDYRKSALYLGCGGITVLVLVPIFIVILDFLPSA</sequence>
<organism evidence="2 3">
    <name type="scientific">Mytilus coruscus</name>
    <name type="common">Sea mussel</name>
    <dbReference type="NCBI Taxonomy" id="42192"/>
    <lineage>
        <taxon>Eukaryota</taxon>
        <taxon>Metazoa</taxon>
        <taxon>Spiralia</taxon>
        <taxon>Lophotrochozoa</taxon>
        <taxon>Mollusca</taxon>
        <taxon>Bivalvia</taxon>
        <taxon>Autobranchia</taxon>
        <taxon>Pteriomorphia</taxon>
        <taxon>Mytilida</taxon>
        <taxon>Mytiloidea</taxon>
        <taxon>Mytilidae</taxon>
        <taxon>Mytilinae</taxon>
        <taxon>Mytilus</taxon>
    </lineage>
</organism>
<dbReference type="SUPFAM" id="SSF56436">
    <property type="entry name" value="C-type lectin-like"/>
    <property type="match status" value="1"/>
</dbReference>
<dbReference type="EMBL" id="CACVKT020009940">
    <property type="protein sequence ID" value="CAC5423975.1"/>
    <property type="molecule type" value="Genomic_DNA"/>
</dbReference>
<evidence type="ECO:0000256" key="1">
    <source>
        <dbReference type="SAM" id="Phobius"/>
    </source>
</evidence>
<dbReference type="InterPro" id="IPR016187">
    <property type="entry name" value="CTDL_fold"/>
</dbReference>
<protein>
    <recommendedName>
        <fullName evidence="4">C-type lectin domain-containing protein</fullName>
    </recommendedName>
</protein>
<proteinExistence type="predicted"/>
<gene>
    <name evidence="2" type="ORF">MCOR_55932</name>
</gene>
<keyword evidence="1" id="KW-0812">Transmembrane</keyword>
<dbReference type="Proteomes" id="UP000507470">
    <property type="component" value="Unassembled WGS sequence"/>
</dbReference>
<evidence type="ECO:0008006" key="4">
    <source>
        <dbReference type="Google" id="ProtNLM"/>
    </source>
</evidence>
<feature type="transmembrane region" description="Helical" evidence="1">
    <location>
        <begin position="224"/>
        <end position="245"/>
    </location>
</feature>
<accession>A0A6J8EWU4</accession>
<keyword evidence="1" id="KW-1133">Transmembrane helix</keyword>
<name>A0A6J8EWU4_MYTCO</name>